<proteinExistence type="predicted"/>
<dbReference type="InterPro" id="IPR011009">
    <property type="entry name" value="Kinase-like_dom_sf"/>
</dbReference>
<feature type="region of interest" description="Disordered" evidence="1">
    <location>
        <begin position="1"/>
        <end position="33"/>
    </location>
</feature>
<name>A0ABT6R4Q0_9BACL</name>
<organism evidence="3 4">
    <name type="scientific">Exiguobacterium antarcticum</name>
    <dbReference type="NCBI Taxonomy" id="132920"/>
    <lineage>
        <taxon>Bacteria</taxon>
        <taxon>Bacillati</taxon>
        <taxon>Bacillota</taxon>
        <taxon>Bacilli</taxon>
        <taxon>Bacillales</taxon>
        <taxon>Bacillales Family XII. Incertae Sedis</taxon>
        <taxon>Exiguobacterium</taxon>
    </lineage>
</organism>
<evidence type="ECO:0000259" key="2">
    <source>
        <dbReference type="Pfam" id="PF01636"/>
    </source>
</evidence>
<dbReference type="Pfam" id="PF01636">
    <property type="entry name" value="APH"/>
    <property type="match status" value="1"/>
</dbReference>
<dbReference type="SUPFAM" id="SSF56112">
    <property type="entry name" value="Protein kinase-like (PK-like)"/>
    <property type="match status" value="1"/>
</dbReference>
<sequence>MKQSEQEERLTGGNVSDVSRIGNTVRREQKPDSDRIHRLLQHLEKKGFTESPRFLGNDTQGREILSFIEGEAGNYPLQPYMRSDSVLEETARLLRAYHEAVEDFPIPTEWQPLDGTPEPLELICHNDFAVYNVIFQNERPVGIIDFDVAAPGPRIWDIAYTMYTFVPLSRHQMTEDGEPRIYDSVEDQERIGRRIELFLSAYGKPELTSMLYETVLLRVEALIKTIHRKAAEGDEAFQRMIEEGHVTHYEQELDFLTREATDWFR</sequence>
<feature type="compositionally biased region" description="Basic and acidic residues" evidence="1">
    <location>
        <begin position="1"/>
        <end position="10"/>
    </location>
</feature>
<evidence type="ECO:0000313" key="4">
    <source>
        <dbReference type="Proteomes" id="UP001243286"/>
    </source>
</evidence>
<keyword evidence="4" id="KW-1185">Reference proteome</keyword>
<dbReference type="InterPro" id="IPR002575">
    <property type="entry name" value="Aminoglycoside_PTrfase"/>
</dbReference>
<reference evidence="3 4" key="1">
    <citation type="submission" date="2023-04" db="EMBL/GenBank/DDBJ databases">
        <title>Antarctic isolates genomes.</title>
        <authorList>
            <person name="Dimov S.G."/>
        </authorList>
    </citation>
    <scope>NUCLEOTIDE SEQUENCE [LARGE SCALE GENOMIC DNA]</scope>
    <source>
        <strain evidence="3 4">AL19</strain>
    </source>
</reference>
<dbReference type="EMBL" id="JASBQV010000021">
    <property type="protein sequence ID" value="MDI3235795.1"/>
    <property type="molecule type" value="Genomic_DNA"/>
</dbReference>
<dbReference type="RefSeq" id="WP_282356789.1">
    <property type="nucleotide sequence ID" value="NZ_JASBQV010000021.1"/>
</dbReference>
<evidence type="ECO:0000313" key="3">
    <source>
        <dbReference type="EMBL" id="MDI3235795.1"/>
    </source>
</evidence>
<gene>
    <name evidence="3" type="ORF">QK289_12320</name>
</gene>
<dbReference type="Gene3D" id="3.90.1200.10">
    <property type="match status" value="1"/>
</dbReference>
<dbReference type="Proteomes" id="UP001243286">
    <property type="component" value="Unassembled WGS sequence"/>
</dbReference>
<feature type="domain" description="Aminoglycoside phosphotransferase" evidence="2">
    <location>
        <begin position="122"/>
        <end position="166"/>
    </location>
</feature>
<evidence type="ECO:0000256" key="1">
    <source>
        <dbReference type="SAM" id="MobiDB-lite"/>
    </source>
</evidence>
<protein>
    <submittedName>
        <fullName evidence="3">Phosphotransferase</fullName>
    </submittedName>
</protein>
<accession>A0ABT6R4Q0</accession>
<comment type="caution">
    <text evidence="3">The sequence shown here is derived from an EMBL/GenBank/DDBJ whole genome shotgun (WGS) entry which is preliminary data.</text>
</comment>